<accession>A0A494TL35</accession>
<keyword evidence="1" id="KW-0732">Signal</keyword>
<feature type="signal peptide" evidence="1">
    <location>
        <begin position="1"/>
        <end position="17"/>
    </location>
</feature>
<gene>
    <name evidence="2" type="ORF">D3Y57_09300</name>
</gene>
<dbReference type="EMBL" id="CP032829">
    <property type="protein sequence ID" value="AYJ86128.1"/>
    <property type="molecule type" value="Genomic_DNA"/>
</dbReference>
<dbReference type="Proteomes" id="UP000276254">
    <property type="component" value="Chromosome"/>
</dbReference>
<protein>
    <submittedName>
        <fullName evidence="2">Uncharacterized protein</fullName>
    </submittedName>
</protein>
<dbReference type="RefSeq" id="WP_121152753.1">
    <property type="nucleotide sequence ID" value="NZ_CP032829.1"/>
</dbReference>
<organism evidence="2 3">
    <name type="scientific">Sphingomonas paeninsulae</name>
    <dbReference type="NCBI Taxonomy" id="2319844"/>
    <lineage>
        <taxon>Bacteria</taxon>
        <taxon>Pseudomonadati</taxon>
        <taxon>Pseudomonadota</taxon>
        <taxon>Alphaproteobacteria</taxon>
        <taxon>Sphingomonadales</taxon>
        <taxon>Sphingomonadaceae</taxon>
        <taxon>Sphingomonas</taxon>
    </lineage>
</organism>
<feature type="chain" id="PRO_5019744790" evidence="1">
    <location>
        <begin position="18"/>
        <end position="180"/>
    </location>
</feature>
<sequence>MNKFTAFAMFSVASALAMPAAAVESVITDLNSPVPAGTSWGTLPGENTGTVTITGTAPRSGNGSLEITGDRTRVQTGVQYAPFTTVVGSLSDAQSLTFDWQIAGDSGRQEYSPALRLLTQSGDTRSELIWESAYQPGPTPGTSEQSLPSGNWYSSSPTDLFYQNVAGRVQHTLVGLRAMF</sequence>
<evidence type="ECO:0000313" key="2">
    <source>
        <dbReference type="EMBL" id="AYJ86128.1"/>
    </source>
</evidence>
<evidence type="ECO:0000256" key="1">
    <source>
        <dbReference type="SAM" id="SignalP"/>
    </source>
</evidence>
<dbReference type="AlphaFoldDB" id="A0A494TL35"/>
<proteinExistence type="predicted"/>
<reference evidence="2 3" key="1">
    <citation type="submission" date="2018-09" db="EMBL/GenBank/DDBJ databases">
        <title>Sphingomonas peninsula sp. nov., isolated from fildes peninsula, Antarctic soil.</title>
        <authorList>
            <person name="Yingchao G."/>
        </authorList>
    </citation>
    <scope>NUCLEOTIDE SEQUENCE [LARGE SCALE GENOMIC DNA]</scope>
    <source>
        <strain evidence="2 3">YZ-8</strain>
    </source>
</reference>
<keyword evidence="3" id="KW-1185">Reference proteome</keyword>
<dbReference type="KEGG" id="spha:D3Y57_09300"/>
<name>A0A494TL35_SPHPE</name>
<evidence type="ECO:0000313" key="3">
    <source>
        <dbReference type="Proteomes" id="UP000276254"/>
    </source>
</evidence>
<dbReference type="OrthoDB" id="121983at2"/>